<keyword evidence="1" id="KW-0472">Membrane</keyword>
<dbReference type="AlphaFoldDB" id="A0A8S9REN5"/>
<reference evidence="2" key="1">
    <citation type="submission" date="2019-12" db="EMBL/GenBank/DDBJ databases">
        <title>Genome sequencing and annotation of Brassica cretica.</title>
        <authorList>
            <person name="Studholme D.J."/>
            <person name="Sarris P."/>
        </authorList>
    </citation>
    <scope>NUCLEOTIDE SEQUENCE</scope>
    <source>
        <strain evidence="2">PFS-109/04</strain>
        <tissue evidence="2">Leaf</tissue>
    </source>
</reference>
<organism evidence="2 3">
    <name type="scientific">Brassica cretica</name>
    <name type="common">Mustard</name>
    <dbReference type="NCBI Taxonomy" id="69181"/>
    <lineage>
        <taxon>Eukaryota</taxon>
        <taxon>Viridiplantae</taxon>
        <taxon>Streptophyta</taxon>
        <taxon>Embryophyta</taxon>
        <taxon>Tracheophyta</taxon>
        <taxon>Spermatophyta</taxon>
        <taxon>Magnoliopsida</taxon>
        <taxon>eudicotyledons</taxon>
        <taxon>Gunneridae</taxon>
        <taxon>Pentapetalae</taxon>
        <taxon>rosids</taxon>
        <taxon>malvids</taxon>
        <taxon>Brassicales</taxon>
        <taxon>Brassicaceae</taxon>
        <taxon>Brassiceae</taxon>
        <taxon>Brassica</taxon>
    </lineage>
</organism>
<keyword evidence="1" id="KW-0812">Transmembrane</keyword>
<accession>A0A8S9REN5</accession>
<keyword evidence="1" id="KW-1133">Transmembrane helix</keyword>
<gene>
    <name evidence="2" type="ORF">F2Q69_00058671</name>
</gene>
<comment type="caution">
    <text evidence="2">The sequence shown here is derived from an EMBL/GenBank/DDBJ whole genome shotgun (WGS) entry which is preliminary data.</text>
</comment>
<dbReference type="Proteomes" id="UP000712600">
    <property type="component" value="Unassembled WGS sequence"/>
</dbReference>
<evidence type="ECO:0000313" key="2">
    <source>
        <dbReference type="EMBL" id="KAF3571454.1"/>
    </source>
</evidence>
<dbReference type="EMBL" id="QGKX02000095">
    <property type="protein sequence ID" value="KAF3571454.1"/>
    <property type="molecule type" value="Genomic_DNA"/>
</dbReference>
<name>A0A8S9REN5_BRACR</name>
<protein>
    <submittedName>
        <fullName evidence="2">Uncharacterized protein</fullName>
    </submittedName>
</protein>
<proteinExistence type="predicted"/>
<evidence type="ECO:0000313" key="3">
    <source>
        <dbReference type="Proteomes" id="UP000712600"/>
    </source>
</evidence>
<feature type="transmembrane region" description="Helical" evidence="1">
    <location>
        <begin position="35"/>
        <end position="58"/>
    </location>
</feature>
<sequence>MDLEGKLIYHCRAGPVRVEPKPLHMVASRDPFGSATASILCLYWVTWSFGSVVLLYLFMLGKENFLGISIKAISSVKGVSA</sequence>
<evidence type="ECO:0000256" key="1">
    <source>
        <dbReference type="SAM" id="Phobius"/>
    </source>
</evidence>